<feature type="non-terminal residue" evidence="1">
    <location>
        <position position="53"/>
    </location>
</feature>
<protein>
    <submittedName>
        <fullName evidence="1">Uncharacterized protein</fullName>
    </submittedName>
</protein>
<comment type="caution">
    <text evidence="1">The sequence shown here is derived from an EMBL/GenBank/DDBJ whole genome shotgun (WGS) entry which is preliminary data.</text>
</comment>
<evidence type="ECO:0000313" key="1">
    <source>
        <dbReference type="EMBL" id="KAF3559357.1"/>
    </source>
</evidence>
<organism evidence="1 2">
    <name type="scientific">Brassica cretica</name>
    <name type="common">Mustard</name>
    <dbReference type="NCBI Taxonomy" id="69181"/>
    <lineage>
        <taxon>Eukaryota</taxon>
        <taxon>Viridiplantae</taxon>
        <taxon>Streptophyta</taxon>
        <taxon>Embryophyta</taxon>
        <taxon>Tracheophyta</taxon>
        <taxon>Spermatophyta</taxon>
        <taxon>Magnoliopsida</taxon>
        <taxon>eudicotyledons</taxon>
        <taxon>Gunneridae</taxon>
        <taxon>Pentapetalae</taxon>
        <taxon>rosids</taxon>
        <taxon>malvids</taxon>
        <taxon>Brassicales</taxon>
        <taxon>Brassicaceae</taxon>
        <taxon>Brassiceae</taxon>
        <taxon>Brassica</taxon>
    </lineage>
</organism>
<accession>A0A8S9R4V0</accession>
<name>A0A8S9R4V0_BRACR</name>
<evidence type="ECO:0000313" key="2">
    <source>
        <dbReference type="Proteomes" id="UP000712600"/>
    </source>
</evidence>
<sequence length="53" mass="6390">MKSSMSTWIPATFPMIRKRTLTYIQEEPEADRLWKTLCLIKLKTLCLIKLYWV</sequence>
<dbReference type="EMBL" id="QGKX02000996">
    <property type="protein sequence ID" value="KAF3559357.1"/>
    <property type="molecule type" value="Genomic_DNA"/>
</dbReference>
<dbReference type="AlphaFoldDB" id="A0A8S9R4V0"/>
<gene>
    <name evidence="1" type="ORF">F2Q69_00012560</name>
</gene>
<dbReference type="Proteomes" id="UP000712600">
    <property type="component" value="Unassembled WGS sequence"/>
</dbReference>
<reference evidence="1" key="1">
    <citation type="submission" date="2019-12" db="EMBL/GenBank/DDBJ databases">
        <title>Genome sequencing and annotation of Brassica cretica.</title>
        <authorList>
            <person name="Studholme D.J."/>
            <person name="Sarris P."/>
        </authorList>
    </citation>
    <scope>NUCLEOTIDE SEQUENCE</scope>
    <source>
        <strain evidence="1">PFS-109/04</strain>
        <tissue evidence="1">Leaf</tissue>
    </source>
</reference>
<proteinExistence type="predicted"/>